<organism evidence="3 4">
    <name type="scientific">Ruminococcus turbiniformis</name>
    <dbReference type="NCBI Taxonomy" id="2881258"/>
    <lineage>
        <taxon>Bacteria</taxon>
        <taxon>Bacillati</taxon>
        <taxon>Bacillota</taxon>
        <taxon>Clostridia</taxon>
        <taxon>Eubacteriales</taxon>
        <taxon>Oscillospiraceae</taxon>
        <taxon>Ruminococcus</taxon>
    </lineage>
</organism>
<keyword evidence="1" id="KW-0812">Transmembrane</keyword>
<accession>A0ABS8FZ35</accession>
<proteinExistence type="predicted"/>
<evidence type="ECO:0000313" key="4">
    <source>
        <dbReference type="Proteomes" id="UP001198151"/>
    </source>
</evidence>
<dbReference type="EMBL" id="JAJEQX010000018">
    <property type="protein sequence ID" value="MCC2254874.1"/>
    <property type="molecule type" value="Genomic_DNA"/>
</dbReference>
<comment type="caution">
    <text evidence="3">The sequence shown here is derived from an EMBL/GenBank/DDBJ whole genome shotgun (WGS) entry which is preliminary data.</text>
</comment>
<name>A0ABS8FZ35_9FIRM</name>
<evidence type="ECO:0000256" key="2">
    <source>
        <dbReference type="SAM" id="SignalP"/>
    </source>
</evidence>
<reference evidence="3 4" key="1">
    <citation type="submission" date="2021-10" db="EMBL/GenBank/DDBJ databases">
        <title>Anaerobic single-cell dispensing facilitates the cultivation of human gut bacteria.</title>
        <authorList>
            <person name="Afrizal A."/>
        </authorList>
    </citation>
    <scope>NUCLEOTIDE SEQUENCE [LARGE SCALE GENOMIC DNA]</scope>
    <source>
        <strain evidence="3 4">CLA-AA-H200</strain>
    </source>
</reference>
<dbReference type="RefSeq" id="WP_227708012.1">
    <property type="nucleotide sequence ID" value="NZ_JAJEQX010000018.1"/>
</dbReference>
<gene>
    <name evidence="3" type="ORF">LKD70_10670</name>
</gene>
<evidence type="ECO:0000313" key="3">
    <source>
        <dbReference type="EMBL" id="MCC2254874.1"/>
    </source>
</evidence>
<keyword evidence="1" id="KW-0472">Membrane</keyword>
<protein>
    <submittedName>
        <fullName evidence="3">Uncharacterized protein</fullName>
    </submittedName>
</protein>
<evidence type="ECO:0000256" key="1">
    <source>
        <dbReference type="SAM" id="Phobius"/>
    </source>
</evidence>
<sequence>MRRNLTAGFAAASVLLCVSGTAVYAMPEAAVTNIFQTGTVDIRLEEYMLTEDGTEKEWEDIPDILPGAEISKIPRITGEGADCYVRVKLTFEDTGAVTEDDLYGMEECWIRAQDGYYYLRDILKNGESVDVFKGIFIPEDLPQDELEGKSFRLRIDADAIQAANFTPDFESEAPWGQTEIKESRNENGHDITVFQTQERTSLQVEYQGDAEALTADPDNFFKNLPYLMPGDSYSDNAALINSSGKEIRIYFRNVIVEEDDILEKILLTIAAETGGEELVIYSGPLKGEAITDNICLGTIPAGENGNFRFTLDVPAELDNDYSLLSSCVRWIFSTEEIPEPVQTVKTGDDGLSGAALAGLVMMLGGAVMGVAALLQYLSREGIGTEAAGRRAKNRPYGGKETG</sequence>
<feature type="signal peptide" evidence="2">
    <location>
        <begin position="1"/>
        <end position="25"/>
    </location>
</feature>
<feature type="chain" id="PRO_5047449296" evidence="2">
    <location>
        <begin position="26"/>
        <end position="402"/>
    </location>
</feature>
<keyword evidence="1" id="KW-1133">Transmembrane helix</keyword>
<dbReference type="Proteomes" id="UP001198151">
    <property type="component" value="Unassembled WGS sequence"/>
</dbReference>
<keyword evidence="4" id="KW-1185">Reference proteome</keyword>
<keyword evidence="2" id="KW-0732">Signal</keyword>
<feature type="transmembrane region" description="Helical" evidence="1">
    <location>
        <begin position="351"/>
        <end position="374"/>
    </location>
</feature>